<sequence length="360" mass="41446">MVAWIILFLTCSAIYVLGMIKDLTQTSLIKHTTILALFYLVLLFFAGFRYQIGNDYDSYVQIYGEIAATGPFSTYVEPGFGLICYALNQLGFAYQSMFFLFAAITLLLMFHNIITYAKNPYLALMLFILLPNYYFNLLCVVRQFLAISIVFYGVKYIMNRQFVSFLLTLLVACLFHKTAIILLPFYFIVHVKQVPVLMVILLALAIIFPLTKILPYISNSLLLADYEQYLNSAPPEFGGGSTLIIRILLFAAVLLLYHKIKEPRNRIICNLYLWGVILYYASIGTEALSRLSLYLMIFEIIALPNIIYQFKKTEAQVLACTYVLYGTLLYFTNLNGYQKHYIDHTSEGNIQYTFNFKFLK</sequence>
<feature type="transmembrane region" description="Helical" evidence="1">
    <location>
        <begin position="196"/>
        <end position="217"/>
    </location>
</feature>
<gene>
    <name evidence="2" type="ORF">GCM10023231_11600</name>
</gene>
<organism evidence="2 3">
    <name type="scientific">Olivibacter ginsenosidimutans</name>
    <dbReference type="NCBI Taxonomy" id="1176537"/>
    <lineage>
        <taxon>Bacteria</taxon>
        <taxon>Pseudomonadati</taxon>
        <taxon>Bacteroidota</taxon>
        <taxon>Sphingobacteriia</taxon>
        <taxon>Sphingobacteriales</taxon>
        <taxon>Sphingobacteriaceae</taxon>
        <taxon>Olivibacter</taxon>
    </lineage>
</organism>
<keyword evidence="3" id="KW-1185">Reference proteome</keyword>
<dbReference type="RefSeq" id="WP_345230777.1">
    <property type="nucleotide sequence ID" value="NZ_BAABIQ010000005.1"/>
</dbReference>
<dbReference type="EMBL" id="BAABIQ010000005">
    <property type="protein sequence ID" value="GAA4785388.1"/>
    <property type="molecule type" value="Genomic_DNA"/>
</dbReference>
<reference evidence="3" key="1">
    <citation type="journal article" date="2019" name="Int. J. Syst. Evol. Microbiol.">
        <title>The Global Catalogue of Microorganisms (GCM) 10K type strain sequencing project: providing services to taxonomists for standard genome sequencing and annotation.</title>
        <authorList>
            <consortium name="The Broad Institute Genomics Platform"/>
            <consortium name="The Broad Institute Genome Sequencing Center for Infectious Disease"/>
            <person name="Wu L."/>
            <person name="Ma J."/>
        </authorList>
    </citation>
    <scope>NUCLEOTIDE SEQUENCE [LARGE SCALE GENOMIC DNA]</scope>
    <source>
        <strain evidence="3">JCM 18200</strain>
    </source>
</reference>
<evidence type="ECO:0000256" key="1">
    <source>
        <dbReference type="SAM" id="Phobius"/>
    </source>
</evidence>
<comment type="caution">
    <text evidence="2">The sequence shown here is derived from an EMBL/GenBank/DDBJ whole genome shotgun (WGS) entry which is preliminary data.</text>
</comment>
<feature type="transmembrane region" description="Helical" evidence="1">
    <location>
        <begin position="237"/>
        <end position="257"/>
    </location>
</feature>
<evidence type="ECO:0000313" key="3">
    <source>
        <dbReference type="Proteomes" id="UP001501411"/>
    </source>
</evidence>
<feature type="transmembrane region" description="Helical" evidence="1">
    <location>
        <begin position="28"/>
        <end position="50"/>
    </location>
</feature>
<feature type="transmembrane region" description="Helical" evidence="1">
    <location>
        <begin position="94"/>
        <end position="114"/>
    </location>
</feature>
<accession>A0ABP9AUU0</accession>
<keyword evidence="1" id="KW-0472">Membrane</keyword>
<proteinExistence type="predicted"/>
<feature type="transmembrane region" description="Helical" evidence="1">
    <location>
        <begin position="121"/>
        <end position="145"/>
    </location>
</feature>
<name>A0ABP9AUU0_9SPHI</name>
<protein>
    <submittedName>
        <fullName evidence="2">EpsG family protein</fullName>
    </submittedName>
</protein>
<dbReference type="Proteomes" id="UP001501411">
    <property type="component" value="Unassembled WGS sequence"/>
</dbReference>
<keyword evidence="1" id="KW-0812">Transmembrane</keyword>
<feature type="transmembrane region" description="Helical" evidence="1">
    <location>
        <begin position="315"/>
        <end position="332"/>
    </location>
</feature>
<dbReference type="InterPro" id="IPR049458">
    <property type="entry name" value="EpsG-like"/>
</dbReference>
<evidence type="ECO:0000313" key="2">
    <source>
        <dbReference type="EMBL" id="GAA4785388.1"/>
    </source>
</evidence>
<feature type="transmembrane region" description="Helical" evidence="1">
    <location>
        <begin position="165"/>
        <end position="189"/>
    </location>
</feature>
<feature type="transmembrane region" description="Helical" evidence="1">
    <location>
        <begin position="269"/>
        <end position="285"/>
    </location>
</feature>
<dbReference type="Pfam" id="PF14897">
    <property type="entry name" value="EpsG"/>
    <property type="match status" value="1"/>
</dbReference>
<keyword evidence="1" id="KW-1133">Transmembrane helix</keyword>